<keyword evidence="1 10" id="KW-1003">Cell membrane</keyword>
<evidence type="ECO:0000256" key="5">
    <source>
        <dbReference type="ARBA" id="ARBA00022989"/>
    </source>
</evidence>
<dbReference type="HAMAP" id="MF_01043">
    <property type="entry name" value="PlsY"/>
    <property type="match status" value="1"/>
</dbReference>
<comment type="similarity">
    <text evidence="10">Belongs to the PlsY family.</text>
</comment>
<keyword evidence="12" id="KW-1185">Reference proteome</keyword>
<evidence type="ECO:0000256" key="3">
    <source>
        <dbReference type="ARBA" id="ARBA00022679"/>
    </source>
</evidence>
<evidence type="ECO:0000256" key="6">
    <source>
        <dbReference type="ARBA" id="ARBA00023098"/>
    </source>
</evidence>
<feature type="transmembrane region" description="Helical" evidence="10">
    <location>
        <begin position="112"/>
        <end position="134"/>
    </location>
</feature>
<evidence type="ECO:0000313" key="11">
    <source>
        <dbReference type="EMBL" id="QJR16602.1"/>
    </source>
</evidence>
<keyword evidence="11" id="KW-0012">Acyltransferase</keyword>
<dbReference type="SMART" id="SM01207">
    <property type="entry name" value="G3P_acyltransf"/>
    <property type="match status" value="1"/>
</dbReference>
<dbReference type="Proteomes" id="UP000503096">
    <property type="component" value="Chromosome"/>
</dbReference>
<evidence type="ECO:0000256" key="4">
    <source>
        <dbReference type="ARBA" id="ARBA00022692"/>
    </source>
</evidence>
<dbReference type="InterPro" id="IPR003811">
    <property type="entry name" value="G3P_acylTferase_PlsY"/>
</dbReference>
<dbReference type="InParanoid" id="A0A6M4HBI5"/>
<dbReference type="FunCoup" id="A0A6M4HBI5">
    <property type="interactions" value="256"/>
</dbReference>
<dbReference type="EC" id="2.3.1.275" evidence="10"/>
<name>A0A6M4HBI5_9PROT</name>
<keyword evidence="2 10" id="KW-0444">Lipid biosynthesis</keyword>
<keyword evidence="8 10" id="KW-0594">Phospholipid biosynthesis</keyword>
<dbReference type="EMBL" id="CP053073">
    <property type="protein sequence ID" value="QJR16602.1"/>
    <property type="molecule type" value="Genomic_DNA"/>
</dbReference>
<keyword evidence="3 10" id="KW-0808">Transferase</keyword>
<reference evidence="11 12" key="1">
    <citation type="submission" date="2020-04" db="EMBL/GenBank/DDBJ databases">
        <title>Usitatibacter rugosus gen. nov., sp. nov. and Usitatibacter palustris sp. nov., novel members of Usitatibacteraceae fam. nov. within the order Nitrosomonadales isolated from soil.</title>
        <authorList>
            <person name="Huber K.J."/>
            <person name="Neumann-Schaal M."/>
            <person name="Geppert A."/>
            <person name="Luckner M."/>
            <person name="Wanner G."/>
            <person name="Overmann J."/>
        </authorList>
    </citation>
    <scope>NUCLEOTIDE SEQUENCE [LARGE SCALE GENOMIC DNA]</scope>
    <source>
        <strain evidence="11 12">Swamp67</strain>
    </source>
</reference>
<comment type="pathway">
    <text evidence="10">Lipid metabolism; phospholipid metabolism.</text>
</comment>
<evidence type="ECO:0000256" key="2">
    <source>
        <dbReference type="ARBA" id="ARBA00022516"/>
    </source>
</evidence>
<feature type="transmembrane region" description="Helical" evidence="10">
    <location>
        <begin position="80"/>
        <end position="100"/>
    </location>
</feature>
<dbReference type="Pfam" id="PF02660">
    <property type="entry name" value="G3P_acyltransf"/>
    <property type="match status" value="1"/>
</dbReference>
<dbReference type="PANTHER" id="PTHR30309">
    <property type="entry name" value="INNER MEMBRANE PROTEIN YGIH"/>
    <property type="match status" value="1"/>
</dbReference>
<accession>A0A6M4HBI5</accession>
<sequence>MMLLVYAVAAYLVGSIPFAVVVSRAMGLPDPRSYGSGNPGTTNVLRSGSRIAALLTLVGDAAKGWFAVWLALHLQLPAEAVAVVAVAVFLGHVFSVWLRFKGGKGVATAAGVLLALDWRVGLAVIVVWLTVVVVSRYSSLGAIVSALFAPVAAYYALGAGPAFVATLVMSAVLVWRHEANIGKLLRGEESRIGAKKESMEQPG</sequence>
<evidence type="ECO:0000256" key="8">
    <source>
        <dbReference type="ARBA" id="ARBA00023209"/>
    </source>
</evidence>
<protein>
    <recommendedName>
        <fullName evidence="10">Glycerol-3-phosphate acyltransferase</fullName>
    </recommendedName>
    <alternativeName>
        <fullName evidence="10">Acyl-PO4 G3P acyltransferase</fullName>
    </alternativeName>
    <alternativeName>
        <fullName evidence="10">Acyl-phosphate--glycerol-3-phosphate acyltransferase</fullName>
    </alternativeName>
    <alternativeName>
        <fullName evidence="10">G3P acyltransferase</fullName>
        <shortName evidence="10">GPAT</shortName>
        <ecNumber evidence="10">2.3.1.275</ecNumber>
    </alternativeName>
    <alternativeName>
        <fullName evidence="10">Lysophosphatidic acid synthase</fullName>
        <shortName evidence="10">LPA synthase</shortName>
    </alternativeName>
</protein>
<evidence type="ECO:0000256" key="9">
    <source>
        <dbReference type="ARBA" id="ARBA00023264"/>
    </source>
</evidence>
<dbReference type="RefSeq" id="WP_171164842.1">
    <property type="nucleotide sequence ID" value="NZ_CP053073.1"/>
</dbReference>
<keyword evidence="7 10" id="KW-0472">Membrane</keyword>
<evidence type="ECO:0000256" key="10">
    <source>
        <dbReference type="HAMAP-Rule" id="MF_01043"/>
    </source>
</evidence>
<dbReference type="GO" id="GO:0005886">
    <property type="term" value="C:plasma membrane"/>
    <property type="evidence" value="ECO:0007669"/>
    <property type="project" value="UniProtKB-SubCell"/>
</dbReference>
<evidence type="ECO:0000256" key="7">
    <source>
        <dbReference type="ARBA" id="ARBA00023136"/>
    </source>
</evidence>
<dbReference type="UniPathway" id="UPA00085"/>
<keyword evidence="4 10" id="KW-0812">Transmembrane</keyword>
<dbReference type="GO" id="GO:0008654">
    <property type="term" value="P:phospholipid biosynthetic process"/>
    <property type="evidence" value="ECO:0007669"/>
    <property type="project" value="UniProtKB-UniRule"/>
</dbReference>
<comment type="caution">
    <text evidence="10">Lacks conserved residue(s) required for the propagation of feature annotation.</text>
</comment>
<comment type="catalytic activity">
    <reaction evidence="10">
        <text>an acyl phosphate + sn-glycerol 3-phosphate = a 1-acyl-sn-glycero-3-phosphate + phosphate</text>
        <dbReference type="Rhea" id="RHEA:34075"/>
        <dbReference type="ChEBI" id="CHEBI:43474"/>
        <dbReference type="ChEBI" id="CHEBI:57597"/>
        <dbReference type="ChEBI" id="CHEBI:57970"/>
        <dbReference type="ChEBI" id="CHEBI:59918"/>
        <dbReference type="EC" id="2.3.1.275"/>
    </reaction>
</comment>
<dbReference type="GO" id="GO:0043772">
    <property type="term" value="F:acyl-phosphate glycerol-3-phosphate acyltransferase activity"/>
    <property type="evidence" value="ECO:0007669"/>
    <property type="project" value="UniProtKB-UniRule"/>
</dbReference>
<feature type="transmembrane region" description="Helical" evidence="10">
    <location>
        <begin position="154"/>
        <end position="175"/>
    </location>
</feature>
<dbReference type="PANTHER" id="PTHR30309:SF0">
    <property type="entry name" value="GLYCEROL-3-PHOSPHATE ACYLTRANSFERASE-RELATED"/>
    <property type="match status" value="1"/>
</dbReference>
<keyword evidence="5 10" id="KW-1133">Transmembrane helix</keyword>
<comment type="function">
    <text evidence="10">Catalyzes the transfer of an acyl group from acyl-phosphate (acyl-PO(4)) to glycerol-3-phosphate (G3P) to form lysophosphatidic acid (LPA). This enzyme utilizes acyl-phosphate as fatty acyl donor, but not acyl-CoA or acyl-ACP.</text>
</comment>
<comment type="subunit">
    <text evidence="10">Probably interacts with PlsX.</text>
</comment>
<evidence type="ECO:0000313" key="12">
    <source>
        <dbReference type="Proteomes" id="UP000503096"/>
    </source>
</evidence>
<gene>
    <name evidence="10 11" type="primary">plsY</name>
    <name evidence="11" type="ORF">DSM104440_03437</name>
</gene>
<dbReference type="NCBIfam" id="TIGR00023">
    <property type="entry name" value="glycerol-3-phosphate 1-O-acyltransferase PlsY"/>
    <property type="match status" value="1"/>
</dbReference>
<keyword evidence="6 10" id="KW-0443">Lipid metabolism</keyword>
<comment type="subcellular location">
    <subcellularLocation>
        <location evidence="10">Cell membrane</location>
        <topology evidence="10">Multi-pass membrane protein</topology>
    </subcellularLocation>
</comment>
<proteinExistence type="inferred from homology"/>
<organism evidence="11 12">
    <name type="scientific">Usitatibacter palustris</name>
    <dbReference type="NCBI Taxonomy" id="2732487"/>
    <lineage>
        <taxon>Bacteria</taxon>
        <taxon>Pseudomonadati</taxon>
        <taxon>Pseudomonadota</taxon>
        <taxon>Betaproteobacteria</taxon>
        <taxon>Nitrosomonadales</taxon>
        <taxon>Usitatibacteraceae</taxon>
        <taxon>Usitatibacter</taxon>
    </lineage>
</organism>
<dbReference type="KEGG" id="upl:DSM104440_03437"/>
<keyword evidence="9 10" id="KW-1208">Phospholipid metabolism</keyword>
<evidence type="ECO:0000256" key="1">
    <source>
        <dbReference type="ARBA" id="ARBA00022475"/>
    </source>
</evidence>
<dbReference type="AlphaFoldDB" id="A0A6M4HBI5"/>